<organism evidence="9 10">
    <name type="scientific">Coraliomargarita sinensis</name>
    <dbReference type="NCBI Taxonomy" id="2174842"/>
    <lineage>
        <taxon>Bacteria</taxon>
        <taxon>Pseudomonadati</taxon>
        <taxon>Verrucomicrobiota</taxon>
        <taxon>Opitutia</taxon>
        <taxon>Puniceicoccales</taxon>
        <taxon>Coraliomargaritaceae</taxon>
        <taxon>Coraliomargarita</taxon>
    </lineage>
</organism>
<dbReference type="EC" id="3.5.1.98" evidence="2"/>
<keyword evidence="4" id="KW-0378">Hydrolase</keyword>
<keyword evidence="10" id="KW-1185">Reference proteome</keyword>
<sequence length="313" mass="33972">MAANSNREAKAGGAMMTKSTGLVSDDRYLLHSQGRGHPESPERLRAIHRRLKQSNLDKALVSVTPSIEPLPYIRRVHSEAHIEAASRQAQDDAICRLAVSGALSGVDAVCSGRLTNAFCAIRPPGHHAANNGEFGFCFYNNVAIAARYAQRQHKLKKVLIVDWDYHHGDGTEWAFYDDPSVLVFSTHALYAFPGSGAADKTGRGAGEGYNINVPLPRGATDTDITRAFRERLIPAADEFQPDLVLISAGFDARENDLLGDFNITDEGFAKLTELVMGIAKRYANSRIVSILEGGYNTEGLALAVESHLKALLG</sequence>
<evidence type="ECO:0000256" key="1">
    <source>
        <dbReference type="ARBA" id="ARBA00007738"/>
    </source>
</evidence>
<protein>
    <recommendedName>
        <fullName evidence="2">histone deacetylase</fullName>
        <ecNumber evidence="2">3.5.1.98</ecNumber>
    </recommendedName>
</protein>
<evidence type="ECO:0000259" key="8">
    <source>
        <dbReference type="Pfam" id="PF00850"/>
    </source>
</evidence>
<dbReference type="Pfam" id="PF00850">
    <property type="entry name" value="Hist_deacetyl"/>
    <property type="match status" value="1"/>
</dbReference>
<dbReference type="OrthoDB" id="9808367at2"/>
<feature type="domain" description="Histone deacetylase" evidence="8">
    <location>
        <begin position="37"/>
        <end position="311"/>
    </location>
</feature>
<keyword evidence="6" id="KW-0805">Transcription regulation</keyword>
<comment type="caution">
    <text evidence="9">The sequence shown here is derived from an EMBL/GenBank/DDBJ whole genome shotgun (WGS) entry which is preliminary data.</text>
</comment>
<dbReference type="AlphaFoldDB" id="A0A317ZGZ0"/>
<dbReference type="SUPFAM" id="SSF52768">
    <property type="entry name" value="Arginase/deacetylase"/>
    <property type="match status" value="1"/>
</dbReference>
<dbReference type="PANTHER" id="PTHR10625:SF5">
    <property type="entry name" value="HISTONE DEACETYLASE"/>
    <property type="match status" value="1"/>
</dbReference>
<dbReference type="InParanoid" id="A0A317ZGZ0"/>
<keyword evidence="5" id="KW-0156">Chromatin regulator</keyword>
<dbReference type="CDD" id="cd09992">
    <property type="entry name" value="HDAC_classII"/>
    <property type="match status" value="1"/>
</dbReference>
<dbReference type="PANTHER" id="PTHR10625">
    <property type="entry name" value="HISTONE DEACETYLASE HDAC1-RELATED"/>
    <property type="match status" value="1"/>
</dbReference>
<dbReference type="EMBL" id="QHJQ01000008">
    <property type="protein sequence ID" value="PXA03627.1"/>
    <property type="molecule type" value="Genomic_DNA"/>
</dbReference>
<evidence type="ECO:0000256" key="4">
    <source>
        <dbReference type="ARBA" id="ARBA00022801"/>
    </source>
</evidence>
<dbReference type="GO" id="GO:0040029">
    <property type="term" value="P:epigenetic regulation of gene expression"/>
    <property type="evidence" value="ECO:0007669"/>
    <property type="project" value="TreeGrafter"/>
</dbReference>
<dbReference type="InterPro" id="IPR023801">
    <property type="entry name" value="His_deacetylse_dom"/>
</dbReference>
<dbReference type="PRINTS" id="PR01270">
    <property type="entry name" value="HDASUPER"/>
</dbReference>
<keyword evidence="3" id="KW-0678">Repressor</keyword>
<dbReference type="GO" id="GO:0141221">
    <property type="term" value="F:histone deacetylase activity, hydrolytic mechanism"/>
    <property type="evidence" value="ECO:0007669"/>
    <property type="project" value="UniProtKB-EC"/>
</dbReference>
<comment type="similarity">
    <text evidence="1">Belongs to the histone deacetylase family. HD type 2 subfamily.</text>
</comment>
<evidence type="ECO:0000313" key="10">
    <source>
        <dbReference type="Proteomes" id="UP000247099"/>
    </source>
</evidence>
<name>A0A317ZGZ0_9BACT</name>
<gene>
    <name evidence="9" type="ORF">DDZ13_11655</name>
</gene>
<dbReference type="InterPro" id="IPR023696">
    <property type="entry name" value="Ureohydrolase_dom_sf"/>
</dbReference>
<evidence type="ECO:0000256" key="2">
    <source>
        <dbReference type="ARBA" id="ARBA00012111"/>
    </source>
</evidence>
<evidence type="ECO:0000256" key="6">
    <source>
        <dbReference type="ARBA" id="ARBA00023015"/>
    </source>
</evidence>
<evidence type="ECO:0000256" key="3">
    <source>
        <dbReference type="ARBA" id="ARBA00022491"/>
    </source>
</evidence>
<proteinExistence type="inferred from homology"/>
<dbReference type="Proteomes" id="UP000247099">
    <property type="component" value="Unassembled WGS sequence"/>
</dbReference>
<evidence type="ECO:0000256" key="5">
    <source>
        <dbReference type="ARBA" id="ARBA00022853"/>
    </source>
</evidence>
<keyword evidence="7" id="KW-0804">Transcription</keyword>
<reference evidence="9 10" key="1">
    <citation type="submission" date="2018-05" db="EMBL/GenBank/DDBJ databases">
        <title>Coraliomargarita sinensis sp. nov., isolated from a marine solar saltern.</title>
        <authorList>
            <person name="Zhou L.Y."/>
        </authorList>
    </citation>
    <scope>NUCLEOTIDE SEQUENCE [LARGE SCALE GENOMIC DNA]</scope>
    <source>
        <strain evidence="9 10">WN38</strain>
    </source>
</reference>
<evidence type="ECO:0000313" key="9">
    <source>
        <dbReference type="EMBL" id="PXA03627.1"/>
    </source>
</evidence>
<dbReference type="InterPro" id="IPR037138">
    <property type="entry name" value="His_deacetylse_dom_sf"/>
</dbReference>
<accession>A0A317ZGZ0</accession>
<dbReference type="Gene3D" id="3.40.800.20">
    <property type="entry name" value="Histone deacetylase domain"/>
    <property type="match status" value="1"/>
</dbReference>
<dbReference type="InterPro" id="IPR000286">
    <property type="entry name" value="HDACs"/>
</dbReference>
<evidence type="ECO:0000256" key="7">
    <source>
        <dbReference type="ARBA" id="ARBA00023163"/>
    </source>
</evidence>